<dbReference type="SUPFAM" id="SSF57850">
    <property type="entry name" value="RING/U-box"/>
    <property type="match status" value="1"/>
</dbReference>
<dbReference type="PANTHER" id="PTHR46151">
    <property type="entry name" value="NEP1-INTERACTING PROTEIN-LIKE 2"/>
    <property type="match status" value="1"/>
</dbReference>
<keyword evidence="5 7" id="KW-0472">Membrane</keyword>
<dbReference type="InParanoid" id="A0A1Q3BY26"/>
<feature type="transmembrane region" description="Helical" evidence="7">
    <location>
        <begin position="75"/>
        <end position="95"/>
    </location>
</feature>
<evidence type="ECO:0000256" key="6">
    <source>
        <dbReference type="PROSITE-ProRule" id="PRU00175"/>
    </source>
</evidence>
<evidence type="ECO:0000313" key="10">
    <source>
        <dbReference type="Proteomes" id="UP000187406"/>
    </source>
</evidence>
<accession>A0A1Q3BY26</accession>
<evidence type="ECO:0000313" key="9">
    <source>
        <dbReference type="EMBL" id="GAV72924.1"/>
    </source>
</evidence>
<protein>
    <submittedName>
        <fullName evidence="9">Zf-RING_2 domain-containing protein</fullName>
    </submittedName>
</protein>
<dbReference type="PANTHER" id="PTHR46151:SF12">
    <property type="entry name" value="RING_U-BOX SUPERFAMILY PROTEIN"/>
    <property type="match status" value="1"/>
</dbReference>
<evidence type="ECO:0000256" key="3">
    <source>
        <dbReference type="ARBA" id="ARBA00022771"/>
    </source>
</evidence>
<reference evidence="10" key="1">
    <citation type="submission" date="2016-04" db="EMBL/GenBank/DDBJ databases">
        <title>Cephalotus genome sequencing.</title>
        <authorList>
            <person name="Fukushima K."/>
            <person name="Hasebe M."/>
            <person name="Fang X."/>
        </authorList>
    </citation>
    <scope>NUCLEOTIDE SEQUENCE [LARGE SCALE GENOMIC DNA]</scope>
    <source>
        <strain evidence="10">cv. St1</strain>
    </source>
</reference>
<dbReference type="InterPro" id="IPR001841">
    <property type="entry name" value="Znf_RING"/>
</dbReference>
<evidence type="ECO:0000256" key="2">
    <source>
        <dbReference type="ARBA" id="ARBA00022723"/>
    </source>
</evidence>
<keyword evidence="10" id="KW-1185">Reference proteome</keyword>
<dbReference type="Gene3D" id="3.30.40.10">
    <property type="entry name" value="Zinc/RING finger domain, C3HC4 (zinc finger)"/>
    <property type="match status" value="1"/>
</dbReference>
<dbReference type="EMBL" id="BDDD01001053">
    <property type="protein sequence ID" value="GAV72924.1"/>
    <property type="molecule type" value="Genomic_DNA"/>
</dbReference>
<dbReference type="Pfam" id="PF13639">
    <property type="entry name" value="zf-RING_2"/>
    <property type="match status" value="1"/>
</dbReference>
<dbReference type="OrthoDB" id="8062037at2759"/>
<feature type="transmembrane region" description="Helical" evidence="7">
    <location>
        <begin position="20"/>
        <end position="37"/>
    </location>
</feature>
<keyword evidence="7" id="KW-0812">Transmembrane</keyword>
<gene>
    <name evidence="9" type="ORF">CFOL_v3_16412</name>
</gene>
<keyword evidence="3 6" id="KW-0863">Zinc-finger</keyword>
<dbReference type="InterPro" id="IPR013083">
    <property type="entry name" value="Znf_RING/FYVE/PHD"/>
</dbReference>
<dbReference type="GO" id="GO:0016020">
    <property type="term" value="C:membrane"/>
    <property type="evidence" value="ECO:0007669"/>
    <property type="project" value="UniProtKB-SubCell"/>
</dbReference>
<comment type="caution">
    <text evidence="9">The sequence shown here is derived from an EMBL/GenBank/DDBJ whole genome shotgun (WGS) entry which is preliminary data.</text>
</comment>
<evidence type="ECO:0000256" key="5">
    <source>
        <dbReference type="ARBA" id="ARBA00023136"/>
    </source>
</evidence>
<dbReference type="CDD" id="cd16461">
    <property type="entry name" value="RING-H2_EL5-like"/>
    <property type="match status" value="1"/>
</dbReference>
<evidence type="ECO:0000256" key="7">
    <source>
        <dbReference type="SAM" id="Phobius"/>
    </source>
</evidence>
<dbReference type="SMART" id="SM00184">
    <property type="entry name" value="RING"/>
    <property type="match status" value="1"/>
</dbReference>
<dbReference type="STRING" id="3775.A0A1Q3BY26"/>
<dbReference type="GO" id="GO:0008270">
    <property type="term" value="F:zinc ion binding"/>
    <property type="evidence" value="ECO:0007669"/>
    <property type="project" value="UniProtKB-KW"/>
</dbReference>
<sequence>MLCVFAFTHPQSRLLSKRAFSFWAVAAMCGFGTEILVKVMKEAVYVSLSCIFALGGVIVGTVIGAMKGQTTETGFLRGAGIGAVTGGITAVQLVVSVAEGESLSKVVLLHSLLNGKAFIEWVAPLETIYREFSDIYDANKEAKGLSQRCIQKLPECKVHLSNFVQSCQQLCCSICLQDFQDGDSARELPSCEHFFHSDCIETWLTQNGSCPVCRTYICDDNYEF</sequence>
<evidence type="ECO:0000256" key="1">
    <source>
        <dbReference type="ARBA" id="ARBA00004370"/>
    </source>
</evidence>
<organism evidence="9 10">
    <name type="scientific">Cephalotus follicularis</name>
    <name type="common">Albany pitcher plant</name>
    <dbReference type="NCBI Taxonomy" id="3775"/>
    <lineage>
        <taxon>Eukaryota</taxon>
        <taxon>Viridiplantae</taxon>
        <taxon>Streptophyta</taxon>
        <taxon>Embryophyta</taxon>
        <taxon>Tracheophyta</taxon>
        <taxon>Spermatophyta</taxon>
        <taxon>Magnoliopsida</taxon>
        <taxon>eudicotyledons</taxon>
        <taxon>Gunneridae</taxon>
        <taxon>Pentapetalae</taxon>
        <taxon>rosids</taxon>
        <taxon>fabids</taxon>
        <taxon>Oxalidales</taxon>
        <taxon>Cephalotaceae</taxon>
        <taxon>Cephalotus</taxon>
    </lineage>
</organism>
<feature type="domain" description="RING-type" evidence="8">
    <location>
        <begin position="172"/>
        <end position="214"/>
    </location>
</feature>
<keyword evidence="4" id="KW-0862">Zinc</keyword>
<dbReference type="Proteomes" id="UP000187406">
    <property type="component" value="Unassembled WGS sequence"/>
</dbReference>
<evidence type="ECO:0000259" key="8">
    <source>
        <dbReference type="PROSITE" id="PS50089"/>
    </source>
</evidence>
<dbReference type="PROSITE" id="PS50089">
    <property type="entry name" value="ZF_RING_2"/>
    <property type="match status" value="1"/>
</dbReference>
<proteinExistence type="predicted"/>
<name>A0A1Q3BY26_CEPFO</name>
<evidence type="ECO:0000256" key="4">
    <source>
        <dbReference type="ARBA" id="ARBA00022833"/>
    </source>
</evidence>
<keyword evidence="2" id="KW-0479">Metal-binding</keyword>
<feature type="transmembrane region" description="Helical" evidence="7">
    <location>
        <begin position="44"/>
        <end position="63"/>
    </location>
</feature>
<comment type="subcellular location">
    <subcellularLocation>
        <location evidence="1">Membrane</location>
    </subcellularLocation>
</comment>
<keyword evidence="7" id="KW-1133">Transmembrane helix</keyword>
<dbReference type="FunCoup" id="A0A1Q3BY26">
    <property type="interactions" value="1"/>
</dbReference>
<dbReference type="AlphaFoldDB" id="A0A1Q3BY26"/>